<evidence type="ECO:0000313" key="3">
    <source>
        <dbReference type="Proteomes" id="UP000814243"/>
    </source>
</evidence>
<dbReference type="EMBL" id="JACEFF010000500">
    <property type="protein sequence ID" value="KAH9636417.1"/>
    <property type="molecule type" value="Genomic_DNA"/>
</dbReference>
<proteinExistence type="predicted"/>
<comment type="caution">
    <text evidence="2">The sequence shown here is derived from an EMBL/GenBank/DDBJ whole genome shotgun (WGS) entry which is preliminary data.</text>
</comment>
<dbReference type="AlphaFoldDB" id="A0A922MGA6"/>
<organism evidence="2 3">
    <name type="scientific">Spodoptera exigua</name>
    <name type="common">Beet armyworm</name>
    <name type="synonym">Noctua fulgens</name>
    <dbReference type="NCBI Taxonomy" id="7107"/>
    <lineage>
        <taxon>Eukaryota</taxon>
        <taxon>Metazoa</taxon>
        <taxon>Ecdysozoa</taxon>
        <taxon>Arthropoda</taxon>
        <taxon>Hexapoda</taxon>
        <taxon>Insecta</taxon>
        <taxon>Pterygota</taxon>
        <taxon>Neoptera</taxon>
        <taxon>Endopterygota</taxon>
        <taxon>Lepidoptera</taxon>
        <taxon>Glossata</taxon>
        <taxon>Ditrysia</taxon>
        <taxon>Noctuoidea</taxon>
        <taxon>Noctuidae</taxon>
        <taxon>Amphipyrinae</taxon>
        <taxon>Spodoptera</taxon>
    </lineage>
</organism>
<evidence type="ECO:0000259" key="1">
    <source>
        <dbReference type="Pfam" id="PF14681"/>
    </source>
</evidence>
<dbReference type="Pfam" id="PF14681">
    <property type="entry name" value="UPRTase"/>
    <property type="match status" value="1"/>
</dbReference>
<evidence type="ECO:0000313" key="2">
    <source>
        <dbReference type="EMBL" id="KAH9636417.1"/>
    </source>
</evidence>
<dbReference type="InterPro" id="IPR000836">
    <property type="entry name" value="PRTase_dom"/>
</dbReference>
<dbReference type="InterPro" id="IPR029057">
    <property type="entry name" value="PRTase-like"/>
</dbReference>
<accession>A0A922MGA6</accession>
<dbReference type="Proteomes" id="UP000814243">
    <property type="component" value="Unassembled WGS sequence"/>
</dbReference>
<sequence length="87" mass="9374">MDATVATGAAAIMAIRVLLDHDVPEHNISLVSLLMAEIGVHSIAYAFPQVKIVTSALDPEINEKFYVLPGIGNFGDRYFGTEPADDE</sequence>
<feature type="domain" description="Phosphoribosyltransferase" evidence="1">
    <location>
        <begin position="1"/>
        <end position="81"/>
    </location>
</feature>
<reference evidence="2" key="1">
    <citation type="journal article" date="2021" name="G3 (Bethesda)">
        <title>Genome and transcriptome analysis of the beet armyworm Spodoptera exigua reveals targets for pest control. .</title>
        <authorList>
            <person name="Simon S."/>
            <person name="Breeschoten T."/>
            <person name="Jansen H.J."/>
            <person name="Dirks R.P."/>
            <person name="Schranz M.E."/>
            <person name="Ros V.I.D."/>
        </authorList>
    </citation>
    <scope>NUCLEOTIDE SEQUENCE</scope>
    <source>
        <strain evidence="2">TB_SE_WUR_2020</strain>
    </source>
</reference>
<dbReference type="SUPFAM" id="SSF53271">
    <property type="entry name" value="PRTase-like"/>
    <property type="match status" value="1"/>
</dbReference>
<gene>
    <name evidence="2" type="ORF">HF086_013471</name>
</gene>
<name>A0A922MGA6_SPOEX</name>
<dbReference type="Gene3D" id="3.40.50.2020">
    <property type="match status" value="1"/>
</dbReference>
<protein>
    <recommendedName>
        <fullName evidence="1">Phosphoribosyltransferase domain-containing protein</fullName>
    </recommendedName>
</protein>